<comment type="caution">
    <text evidence="1">The sequence shown here is derived from an EMBL/GenBank/DDBJ whole genome shotgun (WGS) entry which is preliminary data.</text>
</comment>
<proteinExistence type="predicted"/>
<dbReference type="AlphaFoldDB" id="X1M9P3"/>
<name>X1M9P3_9ZZZZ</name>
<protein>
    <recommendedName>
        <fullName evidence="2">Restriction endonuclease type IV Mrr domain-containing protein</fullName>
    </recommendedName>
</protein>
<reference evidence="1" key="1">
    <citation type="journal article" date="2014" name="Front. Microbiol.">
        <title>High frequency of phylogenetically diverse reductive dehalogenase-homologous genes in deep subseafloor sedimentary metagenomes.</title>
        <authorList>
            <person name="Kawai M."/>
            <person name="Futagami T."/>
            <person name="Toyoda A."/>
            <person name="Takaki Y."/>
            <person name="Nishi S."/>
            <person name="Hori S."/>
            <person name="Arai W."/>
            <person name="Tsubouchi T."/>
            <person name="Morono Y."/>
            <person name="Uchiyama I."/>
            <person name="Ito T."/>
            <person name="Fujiyama A."/>
            <person name="Inagaki F."/>
            <person name="Takami H."/>
        </authorList>
    </citation>
    <scope>NUCLEOTIDE SEQUENCE</scope>
    <source>
        <strain evidence="1">Expedition CK06-06</strain>
    </source>
</reference>
<accession>X1M9P3</accession>
<sequence>MEEKVGRFLRKYGKVTQLLNEVDAIPPFIVEDNRQKFAVFVFDWKKSAGTNTIIRMEHRAERMKCDGVIIIANRFSLNALEQVNYLNHRQIRRHILDISINPFTLQNNLWSNTNKYQSVF</sequence>
<evidence type="ECO:0008006" key="2">
    <source>
        <dbReference type="Google" id="ProtNLM"/>
    </source>
</evidence>
<gene>
    <name evidence="1" type="ORF">S06H3_32313</name>
</gene>
<dbReference type="EMBL" id="BARV01019209">
    <property type="protein sequence ID" value="GAI28362.1"/>
    <property type="molecule type" value="Genomic_DNA"/>
</dbReference>
<organism evidence="1">
    <name type="scientific">marine sediment metagenome</name>
    <dbReference type="NCBI Taxonomy" id="412755"/>
    <lineage>
        <taxon>unclassified sequences</taxon>
        <taxon>metagenomes</taxon>
        <taxon>ecological metagenomes</taxon>
    </lineage>
</organism>
<evidence type="ECO:0000313" key="1">
    <source>
        <dbReference type="EMBL" id="GAI28362.1"/>
    </source>
</evidence>